<reference evidence="1 2" key="1">
    <citation type="submission" date="2016-07" db="EMBL/GenBank/DDBJ databases">
        <title>Multiple horizontal gene transfer events from other fungi enriched the ability of initially mycotrophic Trichoderma (Ascomycota) to feed on dead plant biomass.</title>
        <authorList>
            <consortium name="DOE Joint Genome Institute"/>
            <person name="Aerts A."/>
            <person name="Atanasova L."/>
            <person name="Chenthamara K."/>
            <person name="Zhang J."/>
            <person name="Grujic M."/>
            <person name="Henrissat B."/>
            <person name="Kuo A."/>
            <person name="Salamov A."/>
            <person name="Lipzen A."/>
            <person name="Labutti K."/>
            <person name="Barry K."/>
            <person name="Miao Y."/>
            <person name="Rahimi M.J."/>
            <person name="Shen Q."/>
            <person name="Grigoriev I.V."/>
            <person name="Kubicek C.P."/>
            <person name="Druzhinina I.S."/>
        </authorList>
    </citation>
    <scope>NUCLEOTIDE SEQUENCE [LARGE SCALE GENOMIC DNA]</scope>
    <source>
        <strain evidence="1 2">CBS 226.95</strain>
    </source>
</reference>
<sequence length="62" mass="7387">RKREKGKVIKPTKPEPFNKDLRKMDKFFSELITYFKYFPRTLKDNEDRVIFTGSCLIGDAKT</sequence>
<proteinExistence type="predicted"/>
<dbReference type="AlphaFoldDB" id="A0A2T3ZR42"/>
<feature type="non-terminal residue" evidence="1">
    <location>
        <position position="1"/>
    </location>
</feature>
<dbReference type="GeneID" id="36620039"/>
<name>A0A2T3ZR42_TRIHA</name>
<protein>
    <submittedName>
        <fullName evidence="1">Uncharacterized protein</fullName>
    </submittedName>
</protein>
<gene>
    <name evidence="1" type="ORF">M431DRAFT_102743</name>
</gene>
<keyword evidence="2" id="KW-1185">Reference proteome</keyword>
<accession>A0A2T3ZR42</accession>
<evidence type="ECO:0000313" key="2">
    <source>
        <dbReference type="Proteomes" id="UP000241690"/>
    </source>
</evidence>
<dbReference type="RefSeq" id="XP_024766945.1">
    <property type="nucleotide sequence ID" value="XM_024911480.1"/>
</dbReference>
<evidence type="ECO:0000313" key="1">
    <source>
        <dbReference type="EMBL" id="PTB47268.1"/>
    </source>
</evidence>
<organism evidence="1 2">
    <name type="scientific">Trichoderma harzianum CBS 226.95</name>
    <dbReference type="NCBI Taxonomy" id="983964"/>
    <lineage>
        <taxon>Eukaryota</taxon>
        <taxon>Fungi</taxon>
        <taxon>Dikarya</taxon>
        <taxon>Ascomycota</taxon>
        <taxon>Pezizomycotina</taxon>
        <taxon>Sordariomycetes</taxon>
        <taxon>Hypocreomycetidae</taxon>
        <taxon>Hypocreales</taxon>
        <taxon>Hypocreaceae</taxon>
        <taxon>Trichoderma</taxon>
    </lineage>
</organism>
<dbReference type="EMBL" id="KZ679873">
    <property type="protein sequence ID" value="PTB47268.1"/>
    <property type="molecule type" value="Genomic_DNA"/>
</dbReference>
<dbReference type="Proteomes" id="UP000241690">
    <property type="component" value="Unassembled WGS sequence"/>
</dbReference>